<keyword evidence="2" id="KW-0812">Transmembrane</keyword>
<accession>A0A1Y2CXK4</accession>
<protein>
    <submittedName>
        <fullName evidence="4">Uncharacterized protein</fullName>
    </submittedName>
</protein>
<keyword evidence="2" id="KW-0472">Membrane</keyword>
<keyword evidence="5" id="KW-1185">Reference proteome</keyword>
<evidence type="ECO:0000256" key="3">
    <source>
        <dbReference type="SAM" id="SignalP"/>
    </source>
</evidence>
<proteinExistence type="predicted"/>
<feature type="signal peptide" evidence="3">
    <location>
        <begin position="1"/>
        <end position="16"/>
    </location>
</feature>
<feature type="region of interest" description="Disordered" evidence="1">
    <location>
        <begin position="292"/>
        <end position="315"/>
    </location>
</feature>
<gene>
    <name evidence="4" type="ORF">BCR35DRAFT_310678</name>
</gene>
<keyword evidence="2" id="KW-1133">Transmembrane helix</keyword>
<keyword evidence="3" id="KW-0732">Signal</keyword>
<evidence type="ECO:0000256" key="1">
    <source>
        <dbReference type="SAM" id="MobiDB-lite"/>
    </source>
</evidence>
<reference evidence="4 5" key="1">
    <citation type="submission" date="2016-07" db="EMBL/GenBank/DDBJ databases">
        <title>Pervasive Adenine N6-methylation of Active Genes in Fungi.</title>
        <authorList>
            <consortium name="DOE Joint Genome Institute"/>
            <person name="Mondo S.J."/>
            <person name="Dannebaum R.O."/>
            <person name="Kuo R.C."/>
            <person name="Labutti K."/>
            <person name="Haridas S."/>
            <person name="Kuo A."/>
            <person name="Salamov A."/>
            <person name="Ahrendt S.R."/>
            <person name="Lipzen A."/>
            <person name="Sullivan W."/>
            <person name="Andreopoulos W.B."/>
            <person name="Clum A."/>
            <person name="Lindquist E."/>
            <person name="Daum C."/>
            <person name="Ramamoorthy G.K."/>
            <person name="Gryganskyi A."/>
            <person name="Culley D."/>
            <person name="Magnuson J.K."/>
            <person name="James T.Y."/>
            <person name="O'Malley M.A."/>
            <person name="Stajich J.E."/>
            <person name="Spatafora J.W."/>
            <person name="Visel A."/>
            <person name="Grigoriev I.V."/>
        </authorList>
    </citation>
    <scope>NUCLEOTIDE SEQUENCE [LARGE SCALE GENOMIC DNA]</scope>
    <source>
        <strain evidence="4 5">62-1032</strain>
    </source>
</reference>
<dbReference type="STRING" id="106004.A0A1Y2CXK4"/>
<sequence>MLSQLALVALAGSAAAQLTFSEPTITLGSGPEPPSYTGAAPSGTWAAPQASVTVGGTVYAPPSMTGIGKQAQIIGADNFCLYMPPDPTTENLVEAEAVAVAYCFNPYNDTRPMPDGFITTAHFRNTSDYVQVTGTYDWTRMNLNPYDCGGEYDNHGAEGVGNPVGAHIDGGDNWAEFMGGCDTPGVRQFCIRSCHGDNSYPYCRNTFDLGCLWTMPGDYTEEGFTNCQADSDLPIGVYNSSYTFSQGMATTPTPVVAPSSSQCVTIASPTASGVTYSWMQMAYATGVSTATSAPSGSGASTAKGTSSTGGSTPASGASSLGVGIMLGAGVMGVGMLVGGVLVL</sequence>
<dbReference type="InterPro" id="IPR052982">
    <property type="entry name" value="SRP1/TIP1-like"/>
</dbReference>
<dbReference type="AlphaFoldDB" id="A0A1Y2CXK4"/>
<evidence type="ECO:0000313" key="5">
    <source>
        <dbReference type="Proteomes" id="UP000193467"/>
    </source>
</evidence>
<evidence type="ECO:0000256" key="2">
    <source>
        <dbReference type="SAM" id="Phobius"/>
    </source>
</evidence>
<feature type="transmembrane region" description="Helical" evidence="2">
    <location>
        <begin position="320"/>
        <end position="342"/>
    </location>
</feature>
<evidence type="ECO:0000313" key="4">
    <source>
        <dbReference type="EMBL" id="ORY51763.1"/>
    </source>
</evidence>
<dbReference type="EMBL" id="MCGR01000107">
    <property type="protein sequence ID" value="ORY51763.1"/>
    <property type="molecule type" value="Genomic_DNA"/>
</dbReference>
<dbReference type="InParanoid" id="A0A1Y2CXK4"/>
<dbReference type="Proteomes" id="UP000193467">
    <property type="component" value="Unassembled WGS sequence"/>
</dbReference>
<dbReference type="OrthoDB" id="2564904at2759"/>
<comment type="caution">
    <text evidence="4">The sequence shown here is derived from an EMBL/GenBank/DDBJ whole genome shotgun (WGS) entry which is preliminary data.</text>
</comment>
<dbReference type="PANTHER" id="PTHR40633:SF1">
    <property type="entry name" value="GPI ANCHORED SERINE-THREONINE RICH PROTEIN (AFU_ORTHOLOGUE AFUA_1G03630)"/>
    <property type="match status" value="1"/>
</dbReference>
<feature type="chain" id="PRO_5012801984" evidence="3">
    <location>
        <begin position="17"/>
        <end position="343"/>
    </location>
</feature>
<dbReference type="PANTHER" id="PTHR40633">
    <property type="entry name" value="MATRIX PROTEIN, PUTATIVE (AFU_ORTHOLOGUE AFUA_8G05410)-RELATED"/>
    <property type="match status" value="1"/>
</dbReference>
<organism evidence="4 5">
    <name type="scientific">Leucosporidium creatinivorum</name>
    <dbReference type="NCBI Taxonomy" id="106004"/>
    <lineage>
        <taxon>Eukaryota</taxon>
        <taxon>Fungi</taxon>
        <taxon>Dikarya</taxon>
        <taxon>Basidiomycota</taxon>
        <taxon>Pucciniomycotina</taxon>
        <taxon>Microbotryomycetes</taxon>
        <taxon>Leucosporidiales</taxon>
        <taxon>Leucosporidium</taxon>
    </lineage>
</organism>
<name>A0A1Y2CXK4_9BASI</name>